<evidence type="ECO:0000256" key="2">
    <source>
        <dbReference type="SAM" id="Phobius"/>
    </source>
</evidence>
<evidence type="ECO:0000313" key="3">
    <source>
        <dbReference type="EMBL" id="PFH34638.1"/>
    </source>
</evidence>
<keyword evidence="2" id="KW-1133">Transmembrane helix</keyword>
<organism evidence="3 4">
    <name type="scientific">Besnoitia besnoiti</name>
    <name type="common">Apicomplexan protozoan</name>
    <dbReference type="NCBI Taxonomy" id="94643"/>
    <lineage>
        <taxon>Eukaryota</taxon>
        <taxon>Sar</taxon>
        <taxon>Alveolata</taxon>
        <taxon>Apicomplexa</taxon>
        <taxon>Conoidasida</taxon>
        <taxon>Coccidia</taxon>
        <taxon>Eucoccidiorida</taxon>
        <taxon>Eimeriorina</taxon>
        <taxon>Sarcocystidae</taxon>
        <taxon>Besnoitia</taxon>
    </lineage>
</organism>
<dbReference type="OrthoDB" id="330423at2759"/>
<accession>A0A2A9M835</accession>
<proteinExistence type="predicted"/>
<name>A0A2A9M835_BESBE</name>
<dbReference type="VEuPathDB" id="ToxoDB:BESB_066710"/>
<feature type="transmembrane region" description="Helical" evidence="2">
    <location>
        <begin position="140"/>
        <end position="159"/>
    </location>
</feature>
<evidence type="ECO:0000313" key="4">
    <source>
        <dbReference type="Proteomes" id="UP000224006"/>
    </source>
</evidence>
<dbReference type="KEGG" id="bbes:BESB_066710"/>
<dbReference type="EMBL" id="NWUJ01000006">
    <property type="protein sequence ID" value="PFH34638.1"/>
    <property type="molecule type" value="Genomic_DNA"/>
</dbReference>
<comment type="caution">
    <text evidence="3">The sequence shown here is derived from an EMBL/GenBank/DDBJ whole genome shotgun (WGS) entry which is preliminary data.</text>
</comment>
<gene>
    <name evidence="3" type="ORF">BESB_066710</name>
</gene>
<feature type="region of interest" description="Disordered" evidence="1">
    <location>
        <begin position="106"/>
        <end position="132"/>
    </location>
</feature>
<sequence length="193" mass="19632">MLRSAVAAGALASEAAKPQLRPVSHLLLRASASHGRLDAVSRSPLAGAASAPTPSRSLFRGNLASAGHGGHHPAGSEMGEVCARGAAQALSSLSFLRLLPSSPVSGGGGRAQASDAPQAASEGAHSTGGDAASAQELLRGSIRVLVLGGAVLGGAVMLIRPRKKGMRLDRAKSKKQYRHGRHVGGWNYRWLGS</sequence>
<dbReference type="Proteomes" id="UP000224006">
    <property type="component" value="Chromosome VI"/>
</dbReference>
<dbReference type="AlphaFoldDB" id="A0A2A9M835"/>
<evidence type="ECO:0000256" key="1">
    <source>
        <dbReference type="SAM" id="MobiDB-lite"/>
    </source>
</evidence>
<protein>
    <recommendedName>
        <fullName evidence="5">Transmembrane protein</fullName>
    </recommendedName>
</protein>
<reference evidence="3 4" key="1">
    <citation type="submission" date="2017-09" db="EMBL/GenBank/DDBJ databases">
        <title>Genome sequencing of Besnoitia besnoiti strain Bb-Ger1.</title>
        <authorList>
            <person name="Schares G."/>
            <person name="Venepally P."/>
            <person name="Lorenzi H.A."/>
        </authorList>
    </citation>
    <scope>NUCLEOTIDE SEQUENCE [LARGE SCALE GENOMIC DNA]</scope>
    <source>
        <strain evidence="3 4">Bb-Ger1</strain>
    </source>
</reference>
<keyword evidence="2" id="KW-0472">Membrane</keyword>
<evidence type="ECO:0008006" key="5">
    <source>
        <dbReference type="Google" id="ProtNLM"/>
    </source>
</evidence>
<dbReference type="GeneID" id="40311597"/>
<dbReference type="RefSeq" id="XP_029218647.1">
    <property type="nucleotide sequence ID" value="XM_029365064.1"/>
</dbReference>
<keyword evidence="2" id="KW-0812">Transmembrane</keyword>
<keyword evidence="4" id="KW-1185">Reference proteome</keyword>